<dbReference type="UniPathway" id="UPA00031">
    <property type="reaction ID" value="UER00012"/>
</dbReference>
<dbReference type="InterPro" id="IPR004839">
    <property type="entry name" value="Aminotransferase_I/II_large"/>
</dbReference>
<evidence type="ECO:0000256" key="11">
    <source>
        <dbReference type="HAMAP-Rule" id="MF_01023"/>
    </source>
</evidence>
<dbReference type="AlphaFoldDB" id="A0A6N8FAW3"/>
<dbReference type="Gene3D" id="3.90.1150.10">
    <property type="entry name" value="Aspartate Aminotransferase, domain 1"/>
    <property type="match status" value="1"/>
</dbReference>
<evidence type="ECO:0000256" key="6">
    <source>
        <dbReference type="ARBA" id="ARBA00022605"/>
    </source>
</evidence>
<proteinExistence type="inferred from homology"/>
<dbReference type="PANTHER" id="PTHR42885:SF2">
    <property type="entry name" value="HISTIDINOL-PHOSPHATE AMINOTRANSFERASE"/>
    <property type="match status" value="1"/>
</dbReference>
<dbReference type="Gene3D" id="3.40.640.10">
    <property type="entry name" value="Type I PLP-dependent aspartate aminotransferase-like (Major domain)"/>
    <property type="match status" value="1"/>
</dbReference>
<evidence type="ECO:0000256" key="2">
    <source>
        <dbReference type="ARBA" id="ARBA00005011"/>
    </source>
</evidence>
<dbReference type="EMBL" id="WOCD01000003">
    <property type="protein sequence ID" value="MUH71882.1"/>
    <property type="molecule type" value="Genomic_DNA"/>
</dbReference>
<comment type="catalytic activity">
    <reaction evidence="10 11">
        <text>L-histidinol phosphate + 2-oxoglutarate = 3-(imidazol-4-yl)-2-oxopropyl phosphate + L-glutamate</text>
        <dbReference type="Rhea" id="RHEA:23744"/>
        <dbReference type="ChEBI" id="CHEBI:16810"/>
        <dbReference type="ChEBI" id="CHEBI:29985"/>
        <dbReference type="ChEBI" id="CHEBI:57766"/>
        <dbReference type="ChEBI" id="CHEBI:57980"/>
        <dbReference type="EC" id="2.6.1.9"/>
    </reaction>
</comment>
<dbReference type="InterPro" id="IPR015421">
    <property type="entry name" value="PyrdxlP-dep_Trfase_major"/>
</dbReference>
<dbReference type="SUPFAM" id="SSF53383">
    <property type="entry name" value="PLP-dependent transferases"/>
    <property type="match status" value="1"/>
</dbReference>
<keyword evidence="9 11" id="KW-0368">Histidine biosynthesis</keyword>
<dbReference type="GO" id="GO:0030170">
    <property type="term" value="F:pyridoxal phosphate binding"/>
    <property type="evidence" value="ECO:0007669"/>
    <property type="project" value="InterPro"/>
</dbReference>
<evidence type="ECO:0000256" key="7">
    <source>
        <dbReference type="ARBA" id="ARBA00022679"/>
    </source>
</evidence>
<comment type="similarity">
    <text evidence="3 11">Belongs to the class-II pyridoxal-phosphate-dependent aminotransferase family. Histidinol-phosphate aminotransferase subfamily.</text>
</comment>
<dbReference type="EC" id="2.6.1.9" evidence="11"/>
<dbReference type="GO" id="GO:0004400">
    <property type="term" value="F:histidinol-phosphate transaminase activity"/>
    <property type="evidence" value="ECO:0007669"/>
    <property type="project" value="UniProtKB-UniRule"/>
</dbReference>
<dbReference type="GO" id="GO:0000105">
    <property type="term" value="P:L-histidine biosynthetic process"/>
    <property type="evidence" value="ECO:0007669"/>
    <property type="project" value="UniProtKB-UniRule"/>
</dbReference>
<dbReference type="OrthoDB" id="9813612at2"/>
<comment type="pathway">
    <text evidence="2 11">Amino-acid biosynthesis; L-histidine biosynthesis; L-histidine from 5-phospho-alpha-D-ribose 1-diphosphate: step 7/9.</text>
</comment>
<keyword evidence="14" id="KW-1185">Reference proteome</keyword>
<evidence type="ECO:0000256" key="3">
    <source>
        <dbReference type="ARBA" id="ARBA00007970"/>
    </source>
</evidence>
<evidence type="ECO:0000256" key="4">
    <source>
        <dbReference type="ARBA" id="ARBA00011738"/>
    </source>
</evidence>
<evidence type="ECO:0000259" key="12">
    <source>
        <dbReference type="Pfam" id="PF00155"/>
    </source>
</evidence>
<dbReference type="PROSITE" id="PS00599">
    <property type="entry name" value="AA_TRANSFER_CLASS_2"/>
    <property type="match status" value="1"/>
</dbReference>
<dbReference type="Proteomes" id="UP000439994">
    <property type="component" value="Unassembled WGS sequence"/>
</dbReference>
<gene>
    <name evidence="11 13" type="primary">hisC</name>
    <name evidence="13" type="ORF">GNP35_04980</name>
</gene>
<dbReference type="InterPro" id="IPR015424">
    <property type="entry name" value="PyrdxlP-dep_Trfase"/>
</dbReference>
<dbReference type="PANTHER" id="PTHR42885">
    <property type="entry name" value="HISTIDINOL-PHOSPHATE AMINOTRANSFERASE-RELATED"/>
    <property type="match status" value="1"/>
</dbReference>
<protein>
    <recommendedName>
        <fullName evidence="11">Histidinol-phosphate aminotransferase</fullName>
        <ecNumber evidence="11">2.6.1.9</ecNumber>
    </recommendedName>
    <alternativeName>
        <fullName evidence="11">Imidazole acetol-phosphate transaminase</fullName>
    </alternativeName>
</protein>
<dbReference type="NCBIfam" id="TIGR01141">
    <property type="entry name" value="hisC"/>
    <property type="match status" value="1"/>
</dbReference>
<dbReference type="RefSeq" id="WP_155695053.1">
    <property type="nucleotide sequence ID" value="NZ_WOCD01000003.1"/>
</dbReference>
<reference evidence="13 14" key="1">
    <citation type="submission" date="2019-11" db="EMBL/GenBank/DDBJ databases">
        <title>P. haliotis isolates from Z. marina roots.</title>
        <authorList>
            <person name="Cohen M."/>
            <person name="Jospin G."/>
            <person name="Eisen J.A."/>
            <person name="Coil D.A."/>
        </authorList>
    </citation>
    <scope>NUCLEOTIDE SEQUENCE [LARGE SCALE GENOMIC DNA]</scope>
    <source>
        <strain evidence="13 14">UCD-MCMsp1aY</strain>
    </source>
</reference>
<evidence type="ECO:0000256" key="8">
    <source>
        <dbReference type="ARBA" id="ARBA00022898"/>
    </source>
</evidence>
<dbReference type="CDD" id="cd00609">
    <property type="entry name" value="AAT_like"/>
    <property type="match status" value="1"/>
</dbReference>
<dbReference type="HAMAP" id="MF_01023">
    <property type="entry name" value="HisC_aminotrans_2"/>
    <property type="match status" value="1"/>
</dbReference>
<feature type="domain" description="Aminotransferase class I/classII large" evidence="12">
    <location>
        <begin position="45"/>
        <end position="359"/>
    </location>
</feature>
<name>A0A6N8FAW3_9GAMM</name>
<organism evidence="13 14">
    <name type="scientific">Psychrosphaera haliotis</name>
    <dbReference type="NCBI Taxonomy" id="555083"/>
    <lineage>
        <taxon>Bacteria</taxon>
        <taxon>Pseudomonadati</taxon>
        <taxon>Pseudomonadota</taxon>
        <taxon>Gammaproteobacteria</taxon>
        <taxon>Alteromonadales</taxon>
        <taxon>Pseudoalteromonadaceae</taxon>
        <taxon>Psychrosphaera</taxon>
    </lineage>
</organism>
<keyword evidence="7 11" id="KW-0808">Transferase</keyword>
<evidence type="ECO:0000313" key="14">
    <source>
        <dbReference type="Proteomes" id="UP000439994"/>
    </source>
</evidence>
<keyword evidence="5 11" id="KW-0032">Aminotransferase</keyword>
<comment type="caution">
    <text evidence="13">The sequence shown here is derived from an EMBL/GenBank/DDBJ whole genome shotgun (WGS) entry which is preliminary data.</text>
</comment>
<evidence type="ECO:0000256" key="10">
    <source>
        <dbReference type="ARBA" id="ARBA00047481"/>
    </source>
</evidence>
<keyword evidence="6 11" id="KW-0028">Amino-acid biosynthesis</keyword>
<comment type="subunit">
    <text evidence="4 11">Homodimer.</text>
</comment>
<keyword evidence="8 11" id="KW-0663">Pyridoxal phosphate</keyword>
<feature type="modified residue" description="N6-(pyridoxal phosphate)lysine" evidence="11">
    <location>
        <position position="225"/>
    </location>
</feature>
<dbReference type="InterPro" id="IPR015422">
    <property type="entry name" value="PyrdxlP-dep_Trfase_small"/>
</dbReference>
<dbReference type="InterPro" id="IPR005861">
    <property type="entry name" value="HisP_aminotrans"/>
</dbReference>
<comment type="cofactor">
    <cofactor evidence="1 11">
        <name>pyridoxal 5'-phosphate</name>
        <dbReference type="ChEBI" id="CHEBI:597326"/>
    </cofactor>
</comment>
<accession>A0A6N8FAW3</accession>
<evidence type="ECO:0000256" key="9">
    <source>
        <dbReference type="ARBA" id="ARBA00023102"/>
    </source>
</evidence>
<sequence>MTDNLNKTSTLVDKLIRPELKELKPYESARRLFSMSGSDDTNTVWLNANENPYSPNVSADPSLYNRYPDFQPEPLINAYSQYAAVKPEQVLATRGADEGIELLIRTFCSPGQNIIICPPTYGMYAISAETANVNVTKVPLLPSFQLDVNSILNQVDNAQIVFICSPNNPTGDVINRNDLVSVLEATKGHAIVVADEAYIEFSTEDTVTELMNSYPNLVVLRTLSKAFALAGLRCGFTLASEAIINAMKKVIAPYPIPAPVAQMATQALSEEGLLWMRRCVNELNNRRDAFIEKAKTWRFANEVYPSKTNFVLMKLSETLDANKVMTLFTEQQILLRNQSKQLMLNNTIRVTIGSEEEMAAVENVFNLIEQKLD</sequence>
<dbReference type="Pfam" id="PF00155">
    <property type="entry name" value="Aminotran_1_2"/>
    <property type="match status" value="1"/>
</dbReference>
<evidence type="ECO:0000256" key="1">
    <source>
        <dbReference type="ARBA" id="ARBA00001933"/>
    </source>
</evidence>
<evidence type="ECO:0000313" key="13">
    <source>
        <dbReference type="EMBL" id="MUH71882.1"/>
    </source>
</evidence>
<evidence type="ECO:0000256" key="5">
    <source>
        <dbReference type="ARBA" id="ARBA00022576"/>
    </source>
</evidence>
<dbReference type="InterPro" id="IPR001917">
    <property type="entry name" value="Aminotrans_II_pyridoxalP_BS"/>
</dbReference>